<dbReference type="GO" id="GO:0003723">
    <property type="term" value="F:RNA binding"/>
    <property type="evidence" value="ECO:0007669"/>
    <property type="project" value="TreeGrafter"/>
</dbReference>
<evidence type="ECO:0000313" key="4">
    <source>
        <dbReference type="EMBL" id="ALC49679.1"/>
    </source>
</evidence>
<dbReference type="PANTHER" id="PTHR13213">
    <property type="entry name" value="MYB-BINDING PROTEIN 1A FAMILY MEMBER"/>
    <property type="match status" value="1"/>
</dbReference>
<comment type="subcellular location">
    <subcellularLocation>
        <location evidence="1">Nucleus</location>
    </subcellularLocation>
</comment>
<keyword evidence="5" id="KW-1185">Reference proteome</keyword>
<organism evidence="4 5">
    <name type="scientific">Drosophila busckii</name>
    <name type="common">Fruit fly</name>
    <dbReference type="NCBI Taxonomy" id="30019"/>
    <lineage>
        <taxon>Eukaryota</taxon>
        <taxon>Metazoa</taxon>
        <taxon>Ecdysozoa</taxon>
        <taxon>Arthropoda</taxon>
        <taxon>Hexapoda</taxon>
        <taxon>Insecta</taxon>
        <taxon>Pterygota</taxon>
        <taxon>Neoptera</taxon>
        <taxon>Endopterygota</taxon>
        <taxon>Diptera</taxon>
        <taxon>Brachycera</taxon>
        <taxon>Muscomorpha</taxon>
        <taxon>Ephydroidea</taxon>
        <taxon>Drosophilidae</taxon>
        <taxon>Drosophila</taxon>
    </lineage>
</organism>
<evidence type="ECO:0000256" key="1">
    <source>
        <dbReference type="ARBA" id="ARBA00004123"/>
    </source>
</evidence>
<dbReference type="STRING" id="30019.A0A0M3QZN3"/>
<dbReference type="Pfam" id="PF04931">
    <property type="entry name" value="DNA_pol_phi"/>
    <property type="match status" value="1"/>
</dbReference>
<feature type="compositionally biased region" description="Polar residues" evidence="3">
    <location>
        <begin position="143"/>
        <end position="157"/>
    </location>
</feature>
<dbReference type="GO" id="GO:0043565">
    <property type="term" value="F:sequence-specific DNA binding"/>
    <property type="evidence" value="ECO:0007669"/>
    <property type="project" value="TreeGrafter"/>
</dbReference>
<feature type="compositionally biased region" description="Basic and acidic residues" evidence="3">
    <location>
        <begin position="44"/>
        <end position="56"/>
    </location>
</feature>
<accession>A0A0M3QZN3</accession>
<dbReference type="EMBL" id="CP012528">
    <property type="protein sequence ID" value="ALC49679.1"/>
    <property type="molecule type" value="Genomic_DNA"/>
</dbReference>
<dbReference type="OrthoDB" id="342531at2759"/>
<name>A0A0M3QZN3_DROBS</name>
<feature type="region of interest" description="Disordered" evidence="3">
    <location>
        <begin position="814"/>
        <end position="889"/>
    </location>
</feature>
<evidence type="ECO:0000256" key="2">
    <source>
        <dbReference type="ARBA" id="ARBA00023242"/>
    </source>
</evidence>
<proteinExistence type="predicted"/>
<dbReference type="GO" id="GO:0003714">
    <property type="term" value="F:transcription corepressor activity"/>
    <property type="evidence" value="ECO:0007669"/>
    <property type="project" value="TreeGrafter"/>
</dbReference>
<dbReference type="PANTHER" id="PTHR13213:SF2">
    <property type="entry name" value="MYB-BINDING PROTEIN 1A"/>
    <property type="match status" value="1"/>
</dbReference>
<feature type="region of interest" description="Disordered" evidence="3">
    <location>
        <begin position="1"/>
        <end position="157"/>
    </location>
</feature>
<sequence>MRMGKKDKIKNNSAALEPARATFALKTPKDFPASATVKKSKISKHTEDQHEDEKENVQTGANPAKKKNKKRQINDDKESLDEVPESAAVKKSKKSKHNEHQHNGEKENVETGANAGKKKNKKRQINGDKEKEDGLDDVPPKQSKLSTDAATGTKPGSNNLMKLILQTFNNLQKEKNDSKSLKKIITIMQMDGEESVLAAPRAYVLKRLIRATGADDKESVSTNANHLHTILTKVPNIDIMEMLQILKRELPVNAALKTKEDALAAVGQLVVVTSIIQSPYFVEPSEQLITAIYELLMPHLKGREYLVSMCVEIITESLEKLNDKNFKTLVWPMLQKELSKPIQQQTLHTMDLLLSIRLNYPERLKQKVLESMLWPKTAQYNQLFDLYTQRDVVQNLNIYGRFGQLLASKGNATLLTAWQQYVLDKLPIKSSHIKCHIICIFTCLLLHYDDSDEQAAQVLVKIFENEELAGMLVDELEAASKLHTNKTPKAGQLELRSASRKFETALIISMSRQLKQEESKLGILHALLKLRPQLDACTQTPRFCQRLLTALDKDSLNAMLKYYKTQYTSDDEKITKPLRDYWMRQMQYVMLNPKLTKGKKELDFLMLNSIFHLNAEKQPCVRAEAAAFSQQSLPFGEEAFFGVLTHKIDAGPQALHGFSKRLQRIAALLQQHFKETDNIADKLRVTRTPDMLKAWAQVKLELQDIDPENTLALVFNVLILFVGVAMYTASCNISVELLQDILKCKQLAFKPKQKAAKEEELNWQDVLTDALLQLMLQVGGFWRSFVKTIMEATMPQLNGDNLKQILAIYDMKTNPLGKGDGDEDEDEDSEDDEQSESDSDDKQKSKGKKHKIQVEQSDSDDDDEEEESDDDDDDEEADEDATTLEKTRENIRLALVNSGDIDEDDGSSVDWNDVSEDKGKRLNQALEHAFQVMRPQGSDKAKKKRQTKSERIDNTTLLHFRTRVLDLVQVYIKAKANLEEVMDALITIFNVYTYCLSDAKLKSLAQASKKLLRELLNQKIDYKTNKCKDKQIILDTIQHFVKLAEANLNTIENRELSELRDKCFVYLFNQFQETNITSTKMWPVLMELQQDALKRRKTAVTLNTFGALLASPWVGVKELAISFLDILNSENVPNMRRKQILELLIKHVVRINSSLHGTINKFLPKLEAFSTTDSGQLELKKQLVTKLTNASMSFKSKGKADK</sequence>
<feature type="compositionally biased region" description="Basic and acidic residues" evidence="3">
    <location>
        <begin position="1"/>
        <end position="10"/>
    </location>
</feature>
<dbReference type="Proteomes" id="UP000494163">
    <property type="component" value="Chromosome X"/>
</dbReference>
<feature type="compositionally biased region" description="Basic and acidic residues" evidence="3">
    <location>
        <begin position="98"/>
        <end position="109"/>
    </location>
</feature>
<dbReference type="InterPro" id="IPR007015">
    <property type="entry name" value="DNA_pol_V/MYBBP1A"/>
</dbReference>
<feature type="compositionally biased region" description="Acidic residues" evidence="3">
    <location>
        <begin position="857"/>
        <end position="882"/>
    </location>
</feature>
<evidence type="ECO:0000256" key="3">
    <source>
        <dbReference type="SAM" id="MobiDB-lite"/>
    </source>
</evidence>
<evidence type="ECO:0000313" key="5">
    <source>
        <dbReference type="Proteomes" id="UP000494163"/>
    </source>
</evidence>
<keyword evidence="2" id="KW-0539">Nucleus</keyword>
<dbReference type="GO" id="GO:0005730">
    <property type="term" value="C:nucleolus"/>
    <property type="evidence" value="ECO:0007669"/>
    <property type="project" value="InterPro"/>
</dbReference>
<dbReference type="AlphaFoldDB" id="A0A0M3QZN3"/>
<dbReference type="OMA" id="LQTGHFW"/>
<reference evidence="4 5" key="1">
    <citation type="submission" date="2015-08" db="EMBL/GenBank/DDBJ databases">
        <title>Ancestral chromatin configuration constrains chromatin evolution on differentiating sex chromosomes in Drosophila.</title>
        <authorList>
            <person name="Zhou Q."/>
            <person name="Bachtrog D."/>
        </authorList>
    </citation>
    <scope>NUCLEOTIDE SEQUENCE [LARGE SCALE GENOMIC DNA]</scope>
    <source>
        <tissue evidence="4">Whole larvae</tissue>
    </source>
</reference>
<gene>
    <name evidence="4" type="ORF">Dbus_chrXg1535</name>
</gene>
<feature type="compositionally biased region" description="Acidic residues" evidence="3">
    <location>
        <begin position="821"/>
        <end position="839"/>
    </location>
</feature>
<protein>
    <submittedName>
        <fullName evidence="4">L-1-1Bi</fullName>
    </submittedName>
</protein>